<evidence type="ECO:0000313" key="1">
    <source>
        <dbReference type="EMBL" id="QTL39202.1"/>
    </source>
</evidence>
<accession>A0ABX7VHW3</accession>
<protein>
    <submittedName>
        <fullName evidence="1">Uncharacterized protein</fullName>
    </submittedName>
</protein>
<proteinExistence type="predicted"/>
<keyword evidence="2" id="KW-1185">Reference proteome</keyword>
<name>A0ABX7VHW3_XENBU</name>
<reference evidence="1 2" key="1">
    <citation type="submission" date="2021-03" db="EMBL/GenBank/DDBJ databases">
        <title>Complete Genome Sequence Data of Xenorhabdus budapestensis strain C72, a Candidate Biological Control Agent, from China.</title>
        <authorList>
            <person name="LI B."/>
            <person name="WANG S."/>
            <person name="QIU D."/>
        </authorList>
    </citation>
    <scope>NUCLEOTIDE SEQUENCE [LARGE SCALE GENOMIC DNA]</scope>
    <source>
        <strain evidence="1 2">C-7-2</strain>
    </source>
</reference>
<sequence>MNYNVGGYIYTPKNHDESVASILRNYDDQDNSEISDARVLSVTDTVDNISDILSFIGTSFSTVAAGKSAFPLIGNKKIFNITCIHIISATSLQTK</sequence>
<dbReference type="EMBL" id="CP072455">
    <property type="protein sequence ID" value="QTL39202.1"/>
    <property type="molecule type" value="Genomic_DNA"/>
</dbReference>
<dbReference type="Proteomes" id="UP000665047">
    <property type="component" value="Chromosome"/>
</dbReference>
<dbReference type="RefSeq" id="WP_209027184.1">
    <property type="nucleotide sequence ID" value="NZ_CP072455.1"/>
</dbReference>
<gene>
    <name evidence="1" type="ORF">HGO23_15395</name>
</gene>
<organism evidence="1 2">
    <name type="scientific">Xenorhabdus budapestensis</name>
    <dbReference type="NCBI Taxonomy" id="290110"/>
    <lineage>
        <taxon>Bacteria</taxon>
        <taxon>Pseudomonadati</taxon>
        <taxon>Pseudomonadota</taxon>
        <taxon>Gammaproteobacteria</taxon>
        <taxon>Enterobacterales</taxon>
        <taxon>Morganellaceae</taxon>
        <taxon>Xenorhabdus</taxon>
    </lineage>
</organism>
<evidence type="ECO:0000313" key="2">
    <source>
        <dbReference type="Proteomes" id="UP000665047"/>
    </source>
</evidence>